<reference evidence="1" key="1">
    <citation type="submission" date="2019-10" db="EMBL/GenBank/DDBJ databases">
        <authorList>
            <consortium name="DOE Joint Genome Institute"/>
            <person name="Kuo A."/>
            <person name="Miyauchi S."/>
            <person name="Kiss E."/>
            <person name="Drula E."/>
            <person name="Kohler A."/>
            <person name="Sanchez-Garcia M."/>
            <person name="Andreopoulos B."/>
            <person name="Barry K.W."/>
            <person name="Bonito G."/>
            <person name="Buee M."/>
            <person name="Carver A."/>
            <person name="Chen C."/>
            <person name="Cichocki N."/>
            <person name="Clum A."/>
            <person name="Culley D."/>
            <person name="Crous P.W."/>
            <person name="Fauchery L."/>
            <person name="Girlanda M."/>
            <person name="Hayes R."/>
            <person name="Keri Z."/>
            <person name="Labutti K."/>
            <person name="Lipzen A."/>
            <person name="Lombard V."/>
            <person name="Magnuson J."/>
            <person name="Maillard F."/>
            <person name="Morin E."/>
            <person name="Murat C."/>
            <person name="Nolan M."/>
            <person name="Ohm R."/>
            <person name="Pangilinan J."/>
            <person name="Pereira M."/>
            <person name="Perotto S."/>
            <person name="Peter M."/>
            <person name="Riley R."/>
            <person name="Sitrit Y."/>
            <person name="Stielow B."/>
            <person name="Szollosi G."/>
            <person name="Zifcakova L."/>
            <person name="Stursova M."/>
            <person name="Spatafora J.W."/>
            <person name="Tedersoo L."/>
            <person name="Vaario L.-M."/>
            <person name="Yamada A."/>
            <person name="Yan M."/>
            <person name="Wang P."/>
            <person name="Xu J."/>
            <person name="Bruns T."/>
            <person name="Baldrian P."/>
            <person name="Vilgalys R."/>
            <person name="Henrissat B."/>
            <person name="Grigoriev I.V."/>
            <person name="Hibbett D."/>
            <person name="Nagy L.G."/>
            <person name="Martin F.M."/>
        </authorList>
    </citation>
    <scope>NUCLEOTIDE SEQUENCE</scope>
    <source>
        <strain evidence="1">P2</strain>
    </source>
</reference>
<name>A0ACB6ZRU9_THEGA</name>
<evidence type="ECO:0000313" key="2">
    <source>
        <dbReference type="Proteomes" id="UP000886501"/>
    </source>
</evidence>
<comment type="caution">
    <text evidence="1">The sequence shown here is derived from an EMBL/GenBank/DDBJ whole genome shotgun (WGS) entry which is preliminary data.</text>
</comment>
<dbReference type="Proteomes" id="UP000886501">
    <property type="component" value="Unassembled WGS sequence"/>
</dbReference>
<sequence length="606" mass="66781">MDDEAAEIELLEQNLNKTRQISQKMTAILSSFDNRLVKLEKAILPLYASTQLLTRRASNIDSVLGKIEEVASNRDGIATEEALILRGPQPGQLETYKEALERLNAGIAFKSSEEDTSQAARIVETGAAKVTQLYTKLVAESSAGSPPGDPEFTFTPFDPSLRVQLAPIVAFLRTLPLPATHPNHPAALAIQSTLRDAQRGYGEMRGNWSRKCLESHAKRILDRSENVDGVLAGREIGAWAQNMLTVAKEEYNLLSDLAPIPTSSLVATTFSSLITPLISLFKSTLSSLNTSLKRNLQKHIFLALSTYTSLSESESHWEDLMCRRAGRRENELKDALSSLRSVCLRSFPELIANIKAGAVGKGGEPNTNVADFVTSTVEFLERVPEVKTAVGSALLKLGDGNWKMGEGITVPKTARLGEGDEDLILENFIFDVVSTTVASLVTLSRSQRRPAFGSIFLLNNISYLRTHLLIQPINGVDALLSSQGRELLNSNFRTAKANYMDANLSPLLTALAEDKDKSKSSVKEKFMRFFDLLDELVERHTTAVVLPGDLEADERETVCQEVALLVVPLFQRFVQKNPGKDFSRNPQKYIKLSATEVEARLKSIYS</sequence>
<proteinExistence type="predicted"/>
<gene>
    <name evidence="1" type="ORF">BDM02DRAFT_3266446</name>
</gene>
<reference evidence="1" key="2">
    <citation type="journal article" date="2020" name="Nat. Commun.">
        <title>Large-scale genome sequencing of mycorrhizal fungi provides insights into the early evolution of symbiotic traits.</title>
        <authorList>
            <person name="Miyauchi S."/>
            <person name="Kiss E."/>
            <person name="Kuo A."/>
            <person name="Drula E."/>
            <person name="Kohler A."/>
            <person name="Sanchez-Garcia M."/>
            <person name="Morin E."/>
            <person name="Andreopoulos B."/>
            <person name="Barry K.W."/>
            <person name="Bonito G."/>
            <person name="Buee M."/>
            <person name="Carver A."/>
            <person name="Chen C."/>
            <person name="Cichocki N."/>
            <person name="Clum A."/>
            <person name="Culley D."/>
            <person name="Crous P.W."/>
            <person name="Fauchery L."/>
            <person name="Girlanda M."/>
            <person name="Hayes R.D."/>
            <person name="Keri Z."/>
            <person name="LaButti K."/>
            <person name="Lipzen A."/>
            <person name="Lombard V."/>
            <person name="Magnuson J."/>
            <person name="Maillard F."/>
            <person name="Murat C."/>
            <person name="Nolan M."/>
            <person name="Ohm R.A."/>
            <person name="Pangilinan J."/>
            <person name="Pereira M.F."/>
            <person name="Perotto S."/>
            <person name="Peter M."/>
            <person name="Pfister S."/>
            <person name="Riley R."/>
            <person name="Sitrit Y."/>
            <person name="Stielow J.B."/>
            <person name="Szollosi G."/>
            <person name="Zifcakova L."/>
            <person name="Stursova M."/>
            <person name="Spatafora J.W."/>
            <person name="Tedersoo L."/>
            <person name="Vaario L.M."/>
            <person name="Yamada A."/>
            <person name="Yan M."/>
            <person name="Wang P."/>
            <person name="Xu J."/>
            <person name="Bruns T."/>
            <person name="Baldrian P."/>
            <person name="Vilgalys R."/>
            <person name="Dunand C."/>
            <person name="Henrissat B."/>
            <person name="Grigoriev I.V."/>
            <person name="Hibbett D."/>
            <person name="Nagy L.G."/>
            <person name="Martin F.M."/>
        </authorList>
    </citation>
    <scope>NUCLEOTIDE SEQUENCE</scope>
    <source>
        <strain evidence="1">P2</strain>
    </source>
</reference>
<keyword evidence="2" id="KW-1185">Reference proteome</keyword>
<dbReference type="EMBL" id="MU117969">
    <property type="protein sequence ID" value="KAF9652386.1"/>
    <property type="molecule type" value="Genomic_DNA"/>
</dbReference>
<organism evidence="1 2">
    <name type="scientific">Thelephora ganbajun</name>
    <name type="common">Ganba fungus</name>
    <dbReference type="NCBI Taxonomy" id="370292"/>
    <lineage>
        <taxon>Eukaryota</taxon>
        <taxon>Fungi</taxon>
        <taxon>Dikarya</taxon>
        <taxon>Basidiomycota</taxon>
        <taxon>Agaricomycotina</taxon>
        <taxon>Agaricomycetes</taxon>
        <taxon>Thelephorales</taxon>
        <taxon>Thelephoraceae</taxon>
        <taxon>Thelephora</taxon>
    </lineage>
</organism>
<accession>A0ACB6ZRU9</accession>
<evidence type="ECO:0000313" key="1">
    <source>
        <dbReference type="EMBL" id="KAF9652386.1"/>
    </source>
</evidence>
<protein>
    <submittedName>
        <fullName evidence="1">Uncharacterized protein</fullName>
    </submittedName>
</protein>